<comment type="caution">
    <text evidence="1">The sequence shown here is derived from an EMBL/GenBank/DDBJ whole genome shotgun (WGS) entry which is preliminary data.</text>
</comment>
<keyword evidence="2" id="KW-1185">Reference proteome</keyword>
<proteinExistence type="predicted"/>
<organism evidence="1 2">
    <name type="scientific">Naganishia onofrii</name>
    <dbReference type="NCBI Taxonomy" id="1851511"/>
    <lineage>
        <taxon>Eukaryota</taxon>
        <taxon>Fungi</taxon>
        <taxon>Dikarya</taxon>
        <taxon>Basidiomycota</taxon>
        <taxon>Agaricomycotina</taxon>
        <taxon>Tremellomycetes</taxon>
        <taxon>Filobasidiales</taxon>
        <taxon>Filobasidiaceae</taxon>
        <taxon>Naganishia</taxon>
    </lineage>
</organism>
<gene>
    <name evidence="1" type="ORF">QFC24_003968</name>
</gene>
<dbReference type="EMBL" id="JASBWV010000013">
    <property type="protein sequence ID" value="KAJ9122930.1"/>
    <property type="molecule type" value="Genomic_DNA"/>
</dbReference>
<dbReference type="Proteomes" id="UP001234202">
    <property type="component" value="Unassembled WGS sequence"/>
</dbReference>
<accession>A0ACC2XH51</accession>
<reference evidence="1" key="1">
    <citation type="submission" date="2023-04" db="EMBL/GenBank/DDBJ databases">
        <title>Draft Genome sequencing of Naganishia species isolated from polar environments using Oxford Nanopore Technology.</title>
        <authorList>
            <person name="Leo P."/>
            <person name="Venkateswaran K."/>
        </authorList>
    </citation>
    <scope>NUCLEOTIDE SEQUENCE</scope>
    <source>
        <strain evidence="1">DBVPG 5303</strain>
    </source>
</reference>
<name>A0ACC2XH51_9TREE</name>
<sequence length="303" mass="33543">MLQATTRRISAGARRLPLVCSSSFHVSAPIRSDSDTHTSKAKEEAVEAVKARAWYLDSDVPKDRTETPAPPTRQPRFTTFDPLRTMPTPLEDVVVPPLPSDAPTYLLPLHDFLTSNELFVPETVTFRRTAKSAAARTYHDPSIYPTSSSSYLGKTSSGAFGHGKRRRGQTDSGEGIVVEGRDVGANWDWVIVCQVAARGKGAVGRAEKNLREWVRNIVLRVGLLQTLNTLISRFTLHCSVKQLFRNPLNRQPPPLTARTPKFKAAGDPDSEWSLLDVDDGVCINLMTAEGRQKWDLEGAWKPV</sequence>
<evidence type="ECO:0000313" key="1">
    <source>
        <dbReference type="EMBL" id="KAJ9122930.1"/>
    </source>
</evidence>
<protein>
    <submittedName>
        <fullName evidence="1">Uncharacterized protein</fullName>
    </submittedName>
</protein>
<evidence type="ECO:0000313" key="2">
    <source>
        <dbReference type="Proteomes" id="UP001234202"/>
    </source>
</evidence>